<keyword evidence="1" id="KW-1133">Transmembrane helix</keyword>
<dbReference type="Proteomes" id="UP001247542">
    <property type="component" value="Unassembled WGS sequence"/>
</dbReference>
<feature type="transmembrane region" description="Helical" evidence="1">
    <location>
        <begin position="179"/>
        <end position="197"/>
    </location>
</feature>
<evidence type="ECO:0000313" key="2">
    <source>
        <dbReference type="EMBL" id="MDT3766949.1"/>
    </source>
</evidence>
<dbReference type="EMBL" id="JASXSX010000001">
    <property type="protein sequence ID" value="MDT3766949.1"/>
    <property type="molecule type" value="Genomic_DNA"/>
</dbReference>
<feature type="transmembrane region" description="Helical" evidence="1">
    <location>
        <begin position="111"/>
        <end position="132"/>
    </location>
</feature>
<feature type="transmembrane region" description="Helical" evidence="1">
    <location>
        <begin position="7"/>
        <end position="29"/>
    </location>
</feature>
<dbReference type="RefSeq" id="WP_313272201.1">
    <property type="nucleotide sequence ID" value="NZ_JASXSX010000001.1"/>
</dbReference>
<reference evidence="2 3" key="1">
    <citation type="submission" date="2023-06" db="EMBL/GenBank/DDBJ databases">
        <title>Draft genome sequence of Gleimia hominis type strain CCUG 57540T.</title>
        <authorList>
            <person name="Salva-Serra F."/>
            <person name="Cardew S."/>
            <person name="Jensie Markopoulos S."/>
            <person name="Ohlen M."/>
            <person name="Inganas E."/>
            <person name="Svensson-Stadler L."/>
            <person name="Moore E.R.B."/>
        </authorList>
    </citation>
    <scope>NUCLEOTIDE SEQUENCE [LARGE SCALE GENOMIC DNA]</scope>
    <source>
        <strain evidence="2 3">CCUG 57540</strain>
    </source>
</reference>
<evidence type="ECO:0000256" key="1">
    <source>
        <dbReference type="SAM" id="Phobius"/>
    </source>
</evidence>
<sequence length="249" mass="26826">MSSARRVLLVTTMCLAIAAYNLWALGGFINGALDPVYAFTSEYAALNQPTSLLFRVSDAVSAGFMVVGATVGLRWFVGPRFTLTTQSMGLPRFAQLDLVFKKWGRRRWWRLVWGLILVFAFATLVDAAFPMTCSPSLTHTHCALPSDIMHETASIVANTATITATLLSALLLRGTRTRAAIATLAVIHTITALYTGIVSLFDATYMMGITQRVSLVALAVWAMLWTYETCVAGTAPHPSVAGRGGVTSG</sequence>
<accession>A0ABU3I998</accession>
<keyword evidence="1" id="KW-0472">Membrane</keyword>
<evidence type="ECO:0000313" key="3">
    <source>
        <dbReference type="Proteomes" id="UP001247542"/>
    </source>
</evidence>
<proteinExistence type="predicted"/>
<feature type="transmembrane region" description="Helical" evidence="1">
    <location>
        <begin position="152"/>
        <end position="172"/>
    </location>
</feature>
<gene>
    <name evidence="2" type="ORF">QS713_02575</name>
</gene>
<feature type="transmembrane region" description="Helical" evidence="1">
    <location>
        <begin position="59"/>
        <end position="77"/>
    </location>
</feature>
<dbReference type="InterPro" id="IPR009339">
    <property type="entry name" value="DUF998"/>
</dbReference>
<keyword evidence="3" id="KW-1185">Reference proteome</keyword>
<protein>
    <submittedName>
        <fullName evidence="2">DUF998 domain-containing protein</fullName>
    </submittedName>
</protein>
<keyword evidence="1" id="KW-0812">Transmembrane</keyword>
<organism evidence="2 3">
    <name type="scientific">Gleimia hominis</name>
    <dbReference type="NCBI Taxonomy" id="595468"/>
    <lineage>
        <taxon>Bacteria</taxon>
        <taxon>Bacillati</taxon>
        <taxon>Actinomycetota</taxon>
        <taxon>Actinomycetes</taxon>
        <taxon>Actinomycetales</taxon>
        <taxon>Actinomycetaceae</taxon>
        <taxon>Gleimia</taxon>
    </lineage>
</organism>
<comment type="caution">
    <text evidence="2">The sequence shown here is derived from an EMBL/GenBank/DDBJ whole genome shotgun (WGS) entry which is preliminary data.</text>
</comment>
<name>A0ABU3I998_9ACTO</name>
<dbReference type="Pfam" id="PF06197">
    <property type="entry name" value="DUF998"/>
    <property type="match status" value="1"/>
</dbReference>